<dbReference type="Proteomes" id="UP000548632">
    <property type="component" value="Unassembled WGS sequence"/>
</dbReference>
<dbReference type="InterPro" id="IPR000468">
    <property type="entry name" value="Barstar"/>
</dbReference>
<dbReference type="Pfam" id="PF01337">
    <property type="entry name" value="Barstar"/>
    <property type="match status" value="1"/>
</dbReference>
<dbReference type="SUPFAM" id="SSF52038">
    <property type="entry name" value="Barstar-related"/>
    <property type="match status" value="1"/>
</dbReference>
<evidence type="ECO:0000313" key="3">
    <source>
        <dbReference type="EMBL" id="MBB1125110.1"/>
    </source>
</evidence>
<comment type="similarity">
    <text evidence="1">Belongs to the barstar family.</text>
</comment>
<dbReference type="CDD" id="cd05141">
    <property type="entry name" value="Barstar_evA4336-like"/>
    <property type="match status" value="1"/>
</dbReference>
<comment type="caution">
    <text evidence="3">The sequence shown here is derived from an EMBL/GenBank/DDBJ whole genome shotgun (WGS) entry which is preliminary data.</text>
</comment>
<evidence type="ECO:0000256" key="1">
    <source>
        <dbReference type="ARBA" id="ARBA00006845"/>
    </source>
</evidence>
<dbReference type="EMBL" id="JABVCQ010000004">
    <property type="protein sequence ID" value="MBB1125110.1"/>
    <property type="molecule type" value="Genomic_DNA"/>
</dbReference>
<proteinExistence type="inferred from homology"/>
<name>A0A839H9A5_9GAMM</name>
<keyword evidence="4" id="KW-1185">Reference proteome</keyword>
<organism evidence="3 4">
    <name type="scientific">Thiospirillum jenense</name>
    <dbReference type="NCBI Taxonomy" id="1653858"/>
    <lineage>
        <taxon>Bacteria</taxon>
        <taxon>Pseudomonadati</taxon>
        <taxon>Pseudomonadota</taxon>
        <taxon>Gammaproteobacteria</taxon>
        <taxon>Chromatiales</taxon>
        <taxon>Chromatiaceae</taxon>
        <taxon>Thiospirillum</taxon>
    </lineage>
</organism>
<evidence type="ECO:0000313" key="4">
    <source>
        <dbReference type="Proteomes" id="UP000548632"/>
    </source>
</evidence>
<evidence type="ECO:0000259" key="2">
    <source>
        <dbReference type="Pfam" id="PF01337"/>
    </source>
</evidence>
<dbReference type="RefSeq" id="WP_182582223.1">
    <property type="nucleotide sequence ID" value="NZ_JABVCQ010000004.1"/>
</dbReference>
<accession>A0A839H9A5</accession>
<dbReference type="InterPro" id="IPR035905">
    <property type="entry name" value="Barstar-like_sf"/>
</dbReference>
<protein>
    <submittedName>
        <fullName evidence="3">Barstar family protein</fullName>
    </submittedName>
</protein>
<sequence>MNSLSISELGTHLPEIFSTPLIDFVEIDGGKITNKHALFEEFAEKLNFPDYFGFNWDAFSDCMTDLSWLENKNSLFIVFKNTRQFRLANPEEWRIIQDILLETIDYWRAQGRSATVIYL</sequence>
<dbReference type="AlphaFoldDB" id="A0A839H9A5"/>
<dbReference type="Gene3D" id="3.30.370.10">
    <property type="entry name" value="Barstar-like"/>
    <property type="match status" value="1"/>
</dbReference>
<feature type="domain" description="Barstar (barnase inhibitor)" evidence="2">
    <location>
        <begin position="24"/>
        <end position="117"/>
    </location>
</feature>
<gene>
    <name evidence="3" type="ORF">HUK38_02555</name>
</gene>
<reference evidence="3 4" key="1">
    <citation type="journal article" date="2020" name="Arch. Microbiol.">
        <title>The genome sequence of the giant phototrophic gammaproteobacterium Thiospirillum jenense gives insight into its physiological properties and phylogenetic relationships.</title>
        <authorList>
            <person name="Imhoff J.F."/>
            <person name="Meyer T.E."/>
            <person name="Kyndt J.A."/>
        </authorList>
    </citation>
    <scope>NUCLEOTIDE SEQUENCE [LARGE SCALE GENOMIC DNA]</scope>
    <source>
        <strain evidence="3 4">DSM 216</strain>
    </source>
</reference>